<evidence type="ECO:0000259" key="1">
    <source>
        <dbReference type="Pfam" id="PF13360"/>
    </source>
</evidence>
<dbReference type="InterPro" id="IPR002372">
    <property type="entry name" value="PQQ_rpt_dom"/>
</dbReference>
<dbReference type="RefSeq" id="WP_169624591.1">
    <property type="nucleotide sequence ID" value="NZ_JABBNT010000002.1"/>
</dbReference>
<dbReference type="PROSITE" id="PS51257">
    <property type="entry name" value="PROKAR_LIPOPROTEIN"/>
    <property type="match status" value="1"/>
</dbReference>
<keyword evidence="3" id="KW-1185">Reference proteome</keyword>
<proteinExistence type="predicted"/>
<dbReference type="SMART" id="SM00564">
    <property type="entry name" value="PQQ"/>
    <property type="match status" value="6"/>
</dbReference>
<dbReference type="Pfam" id="PF13360">
    <property type="entry name" value="PQQ_2"/>
    <property type="match status" value="1"/>
</dbReference>
<dbReference type="InterPro" id="IPR015943">
    <property type="entry name" value="WD40/YVTN_repeat-like_dom_sf"/>
</dbReference>
<dbReference type="SUPFAM" id="SSF50998">
    <property type="entry name" value="Quinoprotein alcohol dehydrogenase-like"/>
    <property type="match status" value="1"/>
</dbReference>
<dbReference type="InterPro" id="IPR018391">
    <property type="entry name" value="PQQ_b-propeller_rpt"/>
</dbReference>
<comment type="caution">
    <text evidence="2">The sequence shown here is derived from an EMBL/GenBank/DDBJ whole genome shotgun (WGS) entry which is preliminary data.</text>
</comment>
<name>A0A7Y0DZ64_9PROT</name>
<dbReference type="PANTHER" id="PTHR34512:SF30">
    <property type="entry name" value="OUTER MEMBRANE PROTEIN ASSEMBLY FACTOR BAMB"/>
    <property type="match status" value="1"/>
</dbReference>
<dbReference type="EMBL" id="JABBNT010000002">
    <property type="protein sequence ID" value="NMM44299.1"/>
    <property type="molecule type" value="Genomic_DNA"/>
</dbReference>
<reference evidence="2 3" key="1">
    <citation type="submission" date="2020-04" db="EMBL/GenBank/DDBJ databases">
        <title>Rhodospirillaceae bacterium KN72 isolated from deep sea.</title>
        <authorList>
            <person name="Zhang D.-C."/>
        </authorList>
    </citation>
    <scope>NUCLEOTIDE SEQUENCE [LARGE SCALE GENOMIC DNA]</scope>
    <source>
        <strain evidence="2 3">KN72</strain>
    </source>
</reference>
<dbReference type="Gene3D" id="2.130.10.10">
    <property type="entry name" value="YVTN repeat-like/Quinoprotein amine dehydrogenase"/>
    <property type="match status" value="1"/>
</dbReference>
<dbReference type="Proteomes" id="UP000539372">
    <property type="component" value="Unassembled WGS sequence"/>
</dbReference>
<accession>A0A7Y0DZ64</accession>
<feature type="domain" description="Pyrrolo-quinoline quinone repeat" evidence="1">
    <location>
        <begin position="126"/>
        <end position="363"/>
    </location>
</feature>
<dbReference type="AlphaFoldDB" id="A0A7Y0DZ64"/>
<organism evidence="2 3">
    <name type="scientific">Pacificispira spongiicola</name>
    <dbReference type="NCBI Taxonomy" id="2729598"/>
    <lineage>
        <taxon>Bacteria</taxon>
        <taxon>Pseudomonadati</taxon>
        <taxon>Pseudomonadota</taxon>
        <taxon>Alphaproteobacteria</taxon>
        <taxon>Rhodospirillales</taxon>
        <taxon>Rhodospirillaceae</taxon>
        <taxon>Pacificispira</taxon>
    </lineage>
</organism>
<evidence type="ECO:0000313" key="2">
    <source>
        <dbReference type="EMBL" id="NMM44299.1"/>
    </source>
</evidence>
<evidence type="ECO:0000313" key="3">
    <source>
        <dbReference type="Proteomes" id="UP000539372"/>
    </source>
</evidence>
<dbReference type="PANTHER" id="PTHR34512">
    <property type="entry name" value="CELL SURFACE PROTEIN"/>
    <property type="match status" value="1"/>
</dbReference>
<protein>
    <submittedName>
        <fullName evidence="2">PQQ-binding-like beta-propeller repeat protein</fullName>
    </submittedName>
</protein>
<gene>
    <name evidence="2" type="ORF">HH303_07405</name>
</gene>
<sequence length="443" mass="47808">MTIRNRVGQIGLLAVAAILVVGCDLFKEEKKPLPGTRVAVMVTETDATPDPRLSDLRVKLPAPYVNESWPQAGGYPDHAMHHLSAGNGDVLKVAWRANIGSGGGEDRRLLSGPVVAEGKVFTMDTDFEVRAFDEKTGKLIWTFEAEVPDEDDEAFGGGIAYADRMIFMTTGYARVLAISAENGKLLWEKPAAGPIRAAPAIGEGKVLAISIDNRVSAYDEVTGELLWFHAGFAETAGLLGGASAAITDRTAVVPYSSGELFSLRLSTGRVNWSDSLVSVRRVDALASLADIRARPVIDRGVVYALSHGGRMVAFDEASGARVWDRRIGGIQTPWVAGDFIYVVTLDQTILCLTRRGGRVRWATPLPNFEDVEDLEDPISWAGPILVSDRLLIGNTLGELWSVSPYDGKPIGRIDLGDPIRIPPIVADGYVYVQTEAGTLFALH</sequence>
<dbReference type="InterPro" id="IPR011047">
    <property type="entry name" value="Quinoprotein_ADH-like_sf"/>
</dbReference>